<reference evidence="9" key="2">
    <citation type="submission" date="2021-01" db="EMBL/GenBank/DDBJ databases">
        <authorList>
            <person name="Schikora-Tamarit M.A."/>
        </authorList>
    </citation>
    <scope>NUCLEOTIDE SEQUENCE</scope>
    <source>
        <strain evidence="9">CBS2887</strain>
    </source>
</reference>
<organism evidence="9 10">
    <name type="scientific">Wickerhamomyces pijperi</name>
    <name type="common">Yeast</name>
    <name type="synonym">Pichia pijperi</name>
    <dbReference type="NCBI Taxonomy" id="599730"/>
    <lineage>
        <taxon>Eukaryota</taxon>
        <taxon>Fungi</taxon>
        <taxon>Dikarya</taxon>
        <taxon>Ascomycota</taxon>
        <taxon>Saccharomycotina</taxon>
        <taxon>Saccharomycetes</taxon>
        <taxon>Phaffomycetales</taxon>
        <taxon>Wickerhamomycetaceae</taxon>
        <taxon>Wickerhamomyces</taxon>
    </lineage>
</organism>
<evidence type="ECO:0000256" key="2">
    <source>
        <dbReference type="ARBA" id="ARBA00022527"/>
    </source>
</evidence>
<protein>
    <recommendedName>
        <fullName evidence="8">Protein kinase domain-containing protein</fullName>
    </recommendedName>
</protein>
<keyword evidence="2" id="KW-0723">Serine/threonine-protein kinase</keyword>
<feature type="compositionally biased region" description="Polar residues" evidence="7">
    <location>
        <begin position="1"/>
        <end position="21"/>
    </location>
</feature>
<accession>A0A9P8Q6A2</accession>
<dbReference type="InterPro" id="IPR011009">
    <property type="entry name" value="Kinase-like_dom_sf"/>
</dbReference>
<dbReference type="SUPFAM" id="SSF56112">
    <property type="entry name" value="Protein kinase-like (PK-like)"/>
    <property type="match status" value="1"/>
</dbReference>
<evidence type="ECO:0000313" key="10">
    <source>
        <dbReference type="Proteomes" id="UP000774326"/>
    </source>
</evidence>
<evidence type="ECO:0000256" key="6">
    <source>
        <dbReference type="ARBA" id="ARBA00022840"/>
    </source>
</evidence>
<evidence type="ECO:0000259" key="8">
    <source>
        <dbReference type="PROSITE" id="PS50011"/>
    </source>
</evidence>
<feature type="compositionally biased region" description="Polar residues" evidence="7">
    <location>
        <begin position="455"/>
        <end position="464"/>
    </location>
</feature>
<name>A0A9P8Q6A2_WICPI</name>
<dbReference type="OrthoDB" id="2158884at2759"/>
<dbReference type="Pfam" id="PF00069">
    <property type="entry name" value="Pkinase"/>
    <property type="match status" value="1"/>
</dbReference>
<dbReference type="FunFam" id="1.10.510.10:FF:000624">
    <property type="entry name" value="Mitogen-activated protein kinase"/>
    <property type="match status" value="1"/>
</dbReference>
<keyword evidence="6" id="KW-0067">ATP-binding</keyword>
<dbReference type="PROSITE" id="PS50011">
    <property type="entry name" value="PROTEIN_KINASE_DOM"/>
    <property type="match status" value="1"/>
</dbReference>
<evidence type="ECO:0000256" key="4">
    <source>
        <dbReference type="ARBA" id="ARBA00022741"/>
    </source>
</evidence>
<dbReference type="PANTHER" id="PTHR24055">
    <property type="entry name" value="MITOGEN-ACTIVATED PROTEIN KINASE"/>
    <property type="match status" value="1"/>
</dbReference>
<evidence type="ECO:0000256" key="3">
    <source>
        <dbReference type="ARBA" id="ARBA00022679"/>
    </source>
</evidence>
<proteinExistence type="inferred from homology"/>
<evidence type="ECO:0000256" key="7">
    <source>
        <dbReference type="SAM" id="MobiDB-lite"/>
    </source>
</evidence>
<dbReference type="Gene3D" id="1.10.510.10">
    <property type="entry name" value="Transferase(Phosphotransferase) domain 1"/>
    <property type="match status" value="1"/>
</dbReference>
<dbReference type="InterPro" id="IPR050117">
    <property type="entry name" value="MAPK"/>
</dbReference>
<keyword evidence="4" id="KW-0547">Nucleotide-binding</keyword>
<dbReference type="GO" id="GO:0004674">
    <property type="term" value="F:protein serine/threonine kinase activity"/>
    <property type="evidence" value="ECO:0007669"/>
    <property type="project" value="UniProtKB-KW"/>
</dbReference>
<dbReference type="PROSITE" id="PS00108">
    <property type="entry name" value="PROTEIN_KINASE_ST"/>
    <property type="match status" value="1"/>
</dbReference>
<reference evidence="9" key="1">
    <citation type="journal article" date="2021" name="Open Biol.">
        <title>Shared evolutionary footprints suggest mitochondrial oxidative damage underlies multiple complex I losses in fungi.</title>
        <authorList>
            <person name="Schikora-Tamarit M.A."/>
            <person name="Marcet-Houben M."/>
            <person name="Nosek J."/>
            <person name="Gabaldon T."/>
        </authorList>
    </citation>
    <scope>NUCLEOTIDE SEQUENCE</scope>
    <source>
        <strain evidence="9">CBS2887</strain>
    </source>
</reference>
<dbReference type="GO" id="GO:0005524">
    <property type="term" value="F:ATP binding"/>
    <property type="evidence" value="ECO:0007669"/>
    <property type="project" value="UniProtKB-KW"/>
</dbReference>
<feature type="region of interest" description="Disordered" evidence="7">
    <location>
        <begin position="450"/>
        <end position="488"/>
    </location>
</feature>
<dbReference type="InterPro" id="IPR000719">
    <property type="entry name" value="Prot_kinase_dom"/>
</dbReference>
<feature type="domain" description="Protein kinase" evidence="8">
    <location>
        <begin position="56"/>
        <end position="401"/>
    </location>
</feature>
<comment type="caution">
    <text evidence="9">The sequence shown here is derived from an EMBL/GenBank/DDBJ whole genome shotgun (WGS) entry which is preliminary data.</text>
</comment>
<evidence type="ECO:0000313" key="9">
    <source>
        <dbReference type="EMBL" id="KAH3684913.1"/>
    </source>
</evidence>
<feature type="compositionally biased region" description="Basic residues" evidence="7">
    <location>
        <begin position="23"/>
        <end position="35"/>
    </location>
</feature>
<keyword evidence="10" id="KW-1185">Reference proteome</keyword>
<dbReference type="SMART" id="SM00220">
    <property type="entry name" value="S_TKc"/>
    <property type="match status" value="1"/>
</dbReference>
<dbReference type="AlphaFoldDB" id="A0A9P8Q6A2"/>
<keyword evidence="5" id="KW-0418">Kinase</keyword>
<dbReference type="EMBL" id="JAEUBG010002269">
    <property type="protein sequence ID" value="KAH3684913.1"/>
    <property type="molecule type" value="Genomic_DNA"/>
</dbReference>
<gene>
    <name evidence="9" type="ORF">WICPIJ_004110</name>
</gene>
<feature type="region of interest" description="Disordered" evidence="7">
    <location>
        <begin position="1"/>
        <end position="39"/>
    </location>
</feature>
<dbReference type="Proteomes" id="UP000774326">
    <property type="component" value="Unassembled WGS sequence"/>
</dbReference>
<sequence>MSFELNQPQDYHQDQSFNNNQKIKSKVTKRIKKSRAPPDVDNPPYYLPLKPLAERYHLISTLGNGSFGSVTLAKCLFSLQDSSNFVVFNGTLIERGSNYVNENASNKKSGLVAVKSINEKLSTLNDYTKVKEVKFILSIPYHVNLVQVYEMFIDNGDYRLHIVMECMDLNLHQLIKMRKHNHFSLPTLRSILAQILNGIRHIHRSNYFHRDIKPENILISPTNTYYDQAYISALGKVPDNFVVKIADYGLARHVENRRPYTSYISTRWYRAPEILLRKEWYSRPVDIWAFGSVAAEVATFRPLFPGSDELEQTCKVLEVLGTPISKNDFEMSYNPSYGYWDEAIFLSSKLGLRFPMNRCIDISLIIPGQELAPLCDVIRACLLWNPNERSDAEKIARMPYFKGTCVDNYDKSPQLVTTPQILPLSSSFKENFNTHSGSLEKSRKFAGIPKRKLSQRSSQAQNQLPHVPLMKSSSNDVPTKKEPSPLLGQSQTLNTLNLLNQYLNESDDSMDEVRTIGKNEKVFNQELFDADLDALPELTRDRPNDENLNSVTNLANNKNKSEFDIKRENLKLFPPINIPEIHSYDQAVPPTESGASYKSIDMFNHFGLKNYSTFHSYDESNVRNTERLDNFKQTFKNLLPGKQNNGFNEAELYDQRLNVKGGLAKEDFRDLYEREYTFEAVSEREIEEEKRSKPRFTDKLYSKFNIHASDTTEKQGRNDISDCSLVIDQSTGMDTVNSFEPYP</sequence>
<evidence type="ECO:0000256" key="5">
    <source>
        <dbReference type="ARBA" id="ARBA00022777"/>
    </source>
</evidence>
<evidence type="ECO:0000256" key="1">
    <source>
        <dbReference type="ARBA" id="ARBA00006485"/>
    </source>
</evidence>
<dbReference type="Gene3D" id="3.30.200.20">
    <property type="entry name" value="Phosphorylase Kinase, domain 1"/>
    <property type="match status" value="1"/>
</dbReference>
<comment type="similarity">
    <text evidence="1">Belongs to the protein kinase superfamily. CMGC Ser/Thr protein kinase family. CDC2/CDKX subfamily.</text>
</comment>
<dbReference type="InterPro" id="IPR008271">
    <property type="entry name" value="Ser/Thr_kinase_AS"/>
</dbReference>
<keyword evidence="3" id="KW-0808">Transferase</keyword>